<evidence type="ECO:0000313" key="2">
    <source>
        <dbReference type="EMBL" id="MCB5179817.1"/>
    </source>
</evidence>
<sequence length="101" mass="10073">YQTEKLLADSADKVPADVKAEVDGALAELRESLKGEDTSAVRAATQKAAAAAQKIGTALYAQPGGAPGTGGSADGAAGPDEDVVDAEIVDDERSARQSTGS</sequence>
<dbReference type="Gene3D" id="1.20.1270.10">
    <property type="match status" value="1"/>
</dbReference>
<protein>
    <submittedName>
        <fullName evidence="2">Molecular chaperone DnaK</fullName>
    </submittedName>
</protein>
<dbReference type="SUPFAM" id="SSF100934">
    <property type="entry name" value="Heat shock protein 70kD (HSP70), C-terminal subdomain"/>
    <property type="match status" value="1"/>
</dbReference>
<evidence type="ECO:0000313" key="3">
    <source>
        <dbReference type="Proteomes" id="UP001199054"/>
    </source>
</evidence>
<feature type="non-terminal residue" evidence="2">
    <location>
        <position position="1"/>
    </location>
</feature>
<dbReference type="EMBL" id="JAJAUY010000028">
    <property type="protein sequence ID" value="MCB5179817.1"/>
    <property type="molecule type" value="Genomic_DNA"/>
</dbReference>
<comment type="caution">
    <text evidence="2">The sequence shown here is derived from an EMBL/GenBank/DDBJ whole genome shotgun (WGS) entry which is preliminary data.</text>
</comment>
<name>A0ABS8B5E4_9ACTN</name>
<evidence type="ECO:0000256" key="1">
    <source>
        <dbReference type="SAM" id="MobiDB-lite"/>
    </source>
</evidence>
<feature type="compositionally biased region" description="Acidic residues" evidence="1">
    <location>
        <begin position="79"/>
        <end position="90"/>
    </location>
</feature>
<organism evidence="2 3">
    <name type="scientific">Streptomyces antimicrobicus</name>
    <dbReference type="NCBI Taxonomy" id="2883108"/>
    <lineage>
        <taxon>Bacteria</taxon>
        <taxon>Bacillati</taxon>
        <taxon>Actinomycetota</taxon>
        <taxon>Actinomycetes</taxon>
        <taxon>Kitasatosporales</taxon>
        <taxon>Streptomycetaceae</taxon>
        <taxon>Streptomyces</taxon>
    </lineage>
</organism>
<keyword evidence="3" id="KW-1185">Reference proteome</keyword>
<reference evidence="2 3" key="1">
    <citation type="submission" date="2021-10" db="EMBL/GenBank/DDBJ databases">
        <title>Streptomyces sp. strain SMC 277, a novel streptomycete isolated from soil.</title>
        <authorList>
            <person name="Chanama M."/>
        </authorList>
    </citation>
    <scope>NUCLEOTIDE SEQUENCE [LARGE SCALE GENOMIC DNA]</scope>
    <source>
        <strain evidence="2 3">SMC 277</strain>
    </source>
</reference>
<gene>
    <name evidence="2" type="primary">dnaK</name>
    <name evidence="2" type="ORF">LG632_10540</name>
</gene>
<proteinExistence type="predicted"/>
<dbReference type="InterPro" id="IPR029048">
    <property type="entry name" value="HSP70_C_sf"/>
</dbReference>
<feature type="region of interest" description="Disordered" evidence="1">
    <location>
        <begin position="60"/>
        <end position="101"/>
    </location>
</feature>
<accession>A0ABS8B5E4</accession>
<dbReference type="Proteomes" id="UP001199054">
    <property type="component" value="Unassembled WGS sequence"/>
</dbReference>